<dbReference type="GO" id="GO:0009882">
    <property type="term" value="F:blue light photoreceptor activity"/>
    <property type="evidence" value="ECO:0007669"/>
    <property type="project" value="InterPro"/>
</dbReference>
<feature type="domain" description="BLUF" evidence="1">
    <location>
        <begin position="9"/>
        <end position="100"/>
    </location>
</feature>
<evidence type="ECO:0000259" key="1">
    <source>
        <dbReference type="PROSITE" id="PS50925"/>
    </source>
</evidence>
<keyword evidence="3" id="KW-1185">Reference proteome</keyword>
<dbReference type="SUPFAM" id="SSF54975">
    <property type="entry name" value="Acylphosphatase/BLUF domain-like"/>
    <property type="match status" value="1"/>
</dbReference>
<protein>
    <recommendedName>
        <fullName evidence="1">BLUF domain-containing protein</fullName>
    </recommendedName>
</protein>
<dbReference type="GO" id="GO:0071949">
    <property type="term" value="F:FAD binding"/>
    <property type="evidence" value="ECO:0007669"/>
    <property type="project" value="InterPro"/>
</dbReference>
<sequence>MPLELWDMPFQLCYASTATHDFSRDELLELLTYARKSNAEKGITGLLLFQGGHFLQVLEGEPNEVRGLFKQIAQDERHTDIALLFEELVSQAQYPDWSMGFQTLDGSEWMEFPNEDSNQQDLRALAQTMGRAKELLMYVRKQGLDPAKDIG</sequence>
<organism evidence="2 3">
    <name type="scientific">Lamprobacter modestohalophilus</name>
    <dbReference type="NCBI Taxonomy" id="1064514"/>
    <lineage>
        <taxon>Bacteria</taxon>
        <taxon>Pseudomonadati</taxon>
        <taxon>Pseudomonadota</taxon>
        <taxon>Gammaproteobacteria</taxon>
        <taxon>Chromatiales</taxon>
        <taxon>Chromatiaceae</taxon>
        <taxon>Lamprobacter</taxon>
    </lineage>
</organism>
<dbReference type="Pfam" id="PF04940">
    <property type="entry name" value="BLUF"/>
    <property type="match status" value="1"/>
</dbReference>
<proteinExistence type="predicted"/>
<dbReference type="InterPro" id="IPR007024">
    <property type="entry name" value="BLUF_domain"/>
</dbReference>
<dbReference type="Gene3D" id="3.30.70.100">
    <property type="match status" value="1"/>
</dbReference>
<dbReference type="PROSITE" id="PS50925">
    <property type="entry name" value="BLUF"/>
    <property type="match status" value="1"/>
</dbReference>
<comment type="caution">
    <text evidence="2">The sequence shown here is derived from an EMBL/GenBank/DDBJ whole genome shotgun (WGS) entry which is preliminary data.</text>
</comment>
<dbReference type="InterPro" id="IPR036046">
    <property type="entry name" value="Acylphosphatase-like_dom_sf"/>
</dbReference>
<dbReference type="EMBL" id="NRRY01000023">
    <property type="protein sequence ID" value="MBK1619582.1"/>
    <property type="molecule type" value="Genomic_DNA"/>
</dbReference>
<gene>
    <name evidence="2" type="ORF">CKO42_14265</name>
</gene>
<reference evidence="2 3" key="1">
    <citation type="journal article" date="2020" name="Microorganisms">
        <title>Osmotic Adaptation and Compatible Solute Biosynthesis of Phototrophic Bacteria as Revealed from Genome Analyses.</title>
        <authorList>
            <person name="Imhoff J.F."/>
            <person name="Rahn T."/>
            <person name="Kunzel S."/>
            <person name="Keller A."/>
            <person name="Neulinger S.C."/>
        </authorList>
    </citation>
    <scope>NUCLEOTIDE SEQUENCE [LARGE SCALE GENOMIC DNA]</scope>
    <source>
        <strain evidence="2 3">DSM 25653</strain>
    </source>
</reference>
<accession>A0A9X0W9Z3</accession>
<dbReference type="Proteomes" id="UP001138768">
    <property type="component" value="Unassembled WGS sequence"/>
</dbReference>
<dbReference type="SMART" id="SM01034">
    <property type="entry name" value="BLUF"/>
    <property type="match status" value="1"/>
</dbReference>
<evidence type="ECO:0000313" key="2">
    <source>
        <dbReference type="EMBL" id="MBK1619582.1"/>
    </source>
</evidence>
<evidence type="ECO:0000313" key="3">
    <source>
        <dbReference type="Proteomes" id="UP001138768"/>
    </source>
</evidence>
<dbReference type="AlphaFoldDB" id="A0A9X0W9Z3"/>
<name>A0A9X0W9Z3_9GAMM</name>